<feature type="transmembrane region" description="Helical" evidence="1">
    <location>
        <begin position="90"/>
        <end position="110"/>
    </location>
</feature>
<keyword evidence="1" id="KW-0472">Membrane</keyword>
<dbReference type="PROSITE" id="PS50801">
    <property type="entry name" value="STAS"/>
    <property type="match status" value="1"/>
</dbReference>
<dbReference type="SUPFAM" id="SSF52091">
    <property type="entry name" value="SpoIIaa-like"/>
    <property type="match status" value="1"/>
</dbReference>
<evidence type="ECO:0000259" key="2">
    <source>
        <dbReference type="PROSITE" id="PS50801"/>
    </source>
</evidence>
<dbReference type="CDD" id="cd07043">
    <property type="entry name" value="STAS_anti-anti-sigma_factors"/>
    <property type="match status" value="1"/>
</dbReference>
<organism evidence="3 4">
    <name type="scientific">Polystyrenella longa</name>
    <dbReference type="NCBI Taxonomy" id="2528007"/>
    <lineage>
        <taxon>Bacteria</taxon>
        <taxon>Pseudomonadati</taxon>
        <taxon>Planctomycetota</taxon>
        <taxon>Planctomycetia</taxon>
        <taxon>Planctomycetales</taxon>
        <taxon>Planctomycetaceae</taxon>
        <taxon>Polystyrenella</taxon>
    </lineage>
</organism>
<protein>
    <recommendedName>
        <fullName evidence="2">STAS domain-containing protein</fullName>
    </recommendedName>
</protein>
<evidence type="ECO:0000256" key="1">
    <source>
        <dbReference type="SAM" id="Phobius"/>
    </source>
</evidence>
<accession>A0A518CIX8</accession>
<name>A0A518CIX8_9PLAN</name>
<evidence type="ECO:0000313" key="4">
    <source>
        <dbReference type="Proteomes" id="UP000317178"/>
    </source>
</evidence>
<dbReference type="InterPro" id="IPR002645">
    <property type="entry name" value="STAS_dom"/>
</dbReference>
<dbReference type="KEGG" id="plon:Pla110_08910"/>
<sequence>MEATCSPVGSLAENTDIFIQLSAGPSTADFSISNSGEATVTSSNNPYYFEQGNGYSVITLTPELNDAQWSDIEKVGSDLLVQLKDHKSPAFVVDLSSLNYMGSAMVALIVRLWKSVKDEKGRMVVVNREKLVYEVLELAGLHKIWVIVETREEALKKLGFRASSLSSSGSSSATSSVSEDSKLAPALVILATLGAIGGLIWLYNANDQKIPLVLTIVAALVAIIFGTLSATSFKTAIKALGLAGVVTNLILIVVAVLEITS</sequence>
<dbReference type="GO" id="GO:0043856">
    <property type="term" value="F:anti-sigma factor antagonist activity"/>
    <property type="evidence" value="ECO:0007669"/>
    <property type="project" value="TreeGrafter"/>
</dbReference>
<dbReference type="EMBL" id="CP036281">
    <property type="protein sequence ID" value="QDU79186.1"/>
    <property type="molecule type" value="Genomic_DNA"/>
</dbReference>
<evidence type="ECO:0000313" key="3">
    <source>
        <dbReference type="EMBL" id="QDU79186.1"/>
    </source>
</evidence>
<feature type="transmembrane region" description="Helical" evidence="1">
    <location>
        <begin position="210"/>
        <end position="230"/>
    </location>
</feature>
<feature type="transmembrane region" description="Helical" evidence="1">
    <location>
        <begin position="236"/>
        <end position="257"/>
    </location>
</feature>
<dbReference type="Gene3D" id="3.30.750.24">
    <property type="entry name" value="STAS domain"/>
    <property type="match status" value="1"/>
</dbReference>
<keyword evidence="1" id="KW-0812">Transmembrane</keyword>
<keyword evidence="1" id="KW-1133">Transmembrane helix</keyword>
<gene>
    <name evidence="3" type="ORF">Pla110_08910</name>
</gene>
<dbReference type="InterPro" id="IPR036513">
    <property type="entry name" value="STAS_dom_sf"/>
</dbReference>
<feature type="domain" description="STAS" evidence="2">
    <location>
        <begin position="53"/>
        <end position="158"/>
    </location>
</feature>
<dbReference type="AlphaFoldDB" id="A0A518CIX8"/>
<dbReference type="PANTHER" id="PTHR33495">
    <property type="entry name" value="ANTI-SIGMA FACTOR ANTAGONIST TM_1081-RELATED-RELATED"/>
    <property type="match status" value="1"/>
</dbReference>
<dbReference type="Proteomes" id="UP000317178">
    <property type="component" value="Chromosome"/>
</dbReference>
<feature type="transmembrane region" description="Helical" evidence="1">
    <location>
        <begin position="183"/>
        <end position="203"/>
    </location>
</feature>
<dbReference type="Pfam" id="PF01740">
    <property type="entry name" value="STAS"/>
    <property type="match status" value="1"/>
</dbReference>
<proteinExistence type="predicted"/>
<reference evidence="3 4" key="1">
    <citation type="submission" date="2019-02" db="EMBL/GenBank/DDBJ databases">
        <title>Deep-cultivation of Planctomycetes and their phenomic and genomic characterization uncovers novel biology.</title>
        <authorList>
            <person name="Wiegand S."/>
            <person name="Jogler M."/>
            <person name="Boedeker C."/>
            <person name="Pinto D."/>
            <person name="Vollmers J."/>
            <person name="Rivas-Marin E."/>
            <person name="Kohn T."/>
            <person name="Peeters S.H."/>
            <person name="Heuer A."/>
            <person name="Rast P."/>
            <person name="Oberbeckmann S."/>
            <person name="Bunk B."/>
            <person name="Jeske O."/>
            <person name="Meyerdierks A."/>
            <person name="Storesund J.E."/>
            <person name="Kallscheuer N."/>
            <person name="Luecker S."/>
            <person name="Lage O.M."/>
            <person name="Pohl T."/>
            <person name="Merkel B.J."/>
            <person name="Hornburger P."/>
            <person name="Mueller R.-W."/>
            <person name="Bruemmer F."/>
            <person name="Labrenz M."/>
            <person name="Spormann A.M."/>
            <person name="Op den Camp H."/>
            <person name="Overmann J."/>
            <person name="Amann R."/>
            <person name="Jetten M.S.M."/>
            <person name="Mascher T."/>
            <person name="Medema M.H."/>
            <person name="Devos D.P."/>
            <person name="Kaster A.-K."/>
            <person name="Ovreas L."/>
            <person name="Rohde M."/>
            <person name="Galperin M.Y."/>
            <person name="Jogler C."/>
        </authorList>
    </citation>
    <scope>NUCLEOTIDE SEQUENCE [LARGE SCALE GENOMIC DNA]</scope>
    <source>
        <strain evidence="3 4">Pla110</strain>
    </source>
</reference>
<keyword evidence="4" id="KW-1185">Reference proteome</keyword>